<feature type="compositionally biased region" description="Basic and acidic residues" evidence="1">
    <location>
        <begin position="166"/>
        <end position="207"/>
    </location>
</feature>
<sequence>MGLNNATGDLVIPDTMSARLEELLKKLKGEMGEAVTQGVLDIAGIFDPTPVSDLAGGLFSLWRGDFVGAGLSVVSMVPYVGDAVGKTGKLAKLFKTVQKMQDRLKSMKAIFKHIEKAIDPATARRIKRLIGQLDAINQKWDSAVSAVEDRLKGLFKGRNDELLENAQRRVADRNKEGCAKKHQRQTMEAEERKTGAHRDTKGPDNRPDGTYAESNHSPANSSNPTVRTDDGGAFQMNSQDHARAATTGSSHEAKLFRGVQEEMNGQGYLKEAVEMDRTDSALKFGDEYDLQYDDLQDNFWTDAKLDEF</sequence>
<proteinExistence type="predicted"/>
<dbReference type="AlphaFoldDB" id="A0A8J7Q160"/>
<dbReference type="RefSeq" id="WP_207856547.1">
    <property type="nucleotide sequence ID" value="NZ_JAFREP010000002.1"/>
</dbReference>
<name>A0A8J7Q160_9BACT</name>
<evidence type="ECO:0000313" key="2">
    <source>
        <dbReference type="EMBL" id="MBO1317310.1"/>
    </source>
</evidence>
<gene>
    <name evidence="2" type="ORF">J3U88_02475</name>
    <name evidence="3" type="ORF">J3U88_09115</name>
</gene>
<evidence type="ECO:0000313" key="3">
    <source>
        <dbReference type="EMBL" id="MBO1318617.1"/>
    </source>
</evidence>
<feature type="region of interest" description="Disordered" evidence="1">
    <location>
        <begin position="166"/>
        <end position="235"/>
    </location>
</feature>
<evidence type="ECO:0000256" key="1">
    <source>
        <dbReference type="SAM" id="MobiDB-lite"/>
    </source>
</evidence>
<organism evidence="2 4">
    <name type="scientific">Acanthopleuribacter pedis</name>
    <dbReference type="NCBI Taxonomy" id="442870"/>
    <lineage>
        <taxon>Bacteria</taxon>
        <taxon>Pseudomonadati</taxon>
        <taxon>Acidobacteriota</taxon>
        <taxon>Holophagae</taxon>
        <taxon>Acanthopleuribacterales</taxon>
        <taxon>Acanthopleuribacteraceae</taxon>
        <taxon>Acanthopleuribacter</taxon>
    </lineage>
</organism>
<dbReference type="Proteomes" id="UP000664417">
    <property type="component" value="Unassembled WGS sequence"/>
</dbReference>
<keyword evidence="4" id="KW-1185">Reference proteome</keyword>
<dbReference type="EMBL" id="JAFREP010000006">
    <property type="protein sequence ID" value="MBO1318617.1"/>
    <property type="molecule type" value="Genomic_DNA"/>
</dbReference>
<dbReference type="CDD" id="cd20745">
    <property type="entry name" value="FIX_RhsA_AHH_HNH-like"/>
    <property type="match status" value="1"/>
</dbReference>
<reference evidence="2" key="1">
    <citation type="submission" date="2021-03" db="EMBL/GenBank/DDBJ databases">
        <authorList>
            <person name="Wang G."/>
        </authorList>
    </citation>
    <scope>NUCLEOTIDE SEQUENCE</scope>
    <source>
        <strain evidence="2">KCTC 12899</strain>
    </source>
</reference>
<feature type="compositionally biased region" description="Polar residues" evidence="1">
    <location>
        <begin position="212"/>
        <end position="226"/>
    </location>
</feature>
<evidence type="ECO:0000313" key="4">
    <source>
        <dbReference type="Proteomes" id="UP000664417"/>
    </source>
</evidence>
<dbReference type="EMBL" id="JAFREP010000002">
    <property type="protein sequence ID" value="MBO1317310.1"/>
    <property type="molecule type" value="Genomic_DNA"/>
</dbReference>
<accession>A0A8J7Q160</accession>
<comment type="caution">
    <text evidence="2">The sequence shown here is derived from an EMBL/GenBank/DDBJ whole genome shotgun (WGS) entry which is preliminary data.</text>
</comment>
<protein>
    <submittedName>
        <fullName evidence="2">Uncharacterized protein</fullName>
    </submittedName>
</protein>